<evidence type="ECO:0000256" key="3">
    <source>
        <dbReference type="ARBA" id="ARBA00022741"/>
    </source>
</evidence>
<protein>
    <submittedName>
        <fullName evidence="6">ABC transporter ATP-binding protein</fullName>
    </submittedName>
</protein>
<comment type="caution">
    <text evidence="6">The sequence shown here is derived from an EMBL/GenBank/DDBJ whole genome shotgun (WGS) entry which is preliminary data.</text>
</comment>
<reference evidence="6 7" key="1">
    <citation type="submission" date="2022-05" db="EMBL/GenBank/DDBJ databases">
        <title>Streptomyces sp. nov. RY43-2 isolated from soil of a peat swamp forest.</title>
        <authorList>
            <person name="Kanchanasin P."/>
            <person name="Tanasupawat S."/>
            <person name="Phongsopitanun W."/>
        </authorList>
    </citation>
    <scope>NUCLEOTIDE SEQUENCE [LARGE SCALE GENOMIC DNA]</scope>
    <source>
        <strain evidence="6 7">RY43-2</strain>
    </source>
</reference>
<keyword evidence="3" id="KW-0547">Nucleotide-binding</keyword>
<dbReference type="InterPro" id="IPR013563">
    <property type="entry name" value="Oligopep_ABC_C"/>
</dbReference>
<dbReference type="PROSITE" id="PS50893">
    <property type="entry name" value="ABC_TRANSPORTER_2"/>
    <property type="match status" value="1"/>
</dbReference>
<dbReference type="InterPro" id="IPR017871">
    <property type="entry name" value="ABC_transporter-like_CS"/>
</dbReference>
<keyword evidence="2" id="KW-0813">Transport</keyword>
<evidence type="ECO:0000256" key="2">
    <source>
        <dbReference type="ARBA" id="ARBA00022448"/>
    </source>
</evidence>
<feature type="domain" description="ABC transporter" evidence="5">
    <location>
        <begin position="3"/>
        <end position="245"/>
    </location>
</feature>
<gene>
    <name evidence="6" type="ORF">NGF19_07140</name>
</gene>
<comment type="similarity">
    <text evidence="1">Belongs to the ABC transporter superfamily.</text>
</comment>
<dbReference type="NCBIfam" id="TIGR01727">
    <property type="entry name" value="oligo_HPY"/>
    <property type="match status" value="1"/>
</dbReference>
<evidence type="ECO:0000256" key="1">
    <source>
        <dbReference type="ARBA" id="ARBA00005417"/>
    </source>
</evidence>
<dbReference type="InterPro" id="IPR003439">
    <property type="entry name" value="ABC_transporter-like_ATP-bd"/>
</dbReference>
<dbReference type="PANTHER" id="PTHR43776">
    <property type="entry name" value="TRANSPORT ATP-BINDING PROTEIN"/>
    <property type="match status" value="1"/>
</dbReference>
<dbReference type="Pfam" id="PF08352">
    <property type="entry name" value="oligo_HPY"/>
    <property type="match status" value="1"/>
</dbReference>
<dbReference type="GO" id="GO:0005524">
    <property type="term" value="F:ATP binding"/>
    <property type="evidence" value="ECO:0007669"/>
    <property type="project" value="UniProtKB-KW"/>
</dbReference>
<accession>A0ABT0ZCE0</accession>
<dbReference type="InterPro" id="IPR050319">
    <property type="entry name" value="ABC_transp_ATP-bind"/>
</dbReference>
<evidence type="ECO:0000256" key="4">
    <source>
        <dbReference type="ARBA" id="ARBA00022840"/>
    </source>
</evidence>
<sequence length="324" mass="34452">MEVRDLSVVYPASGGRGPARAVDGVDLRVGKGEIVALIGESGCGKSTLARTLVGLVKPTSGQVRYEDTPLDYSAAALKRYRRHTQLVLQDPGGALNPKQNVYDAVAMGPRLHGLTGRLPETVHNALSQAGLRPPEDYFRRYPHELSGGQQQRVVIAGALALGPSVIVADEPVASLDASVRGEILALLLRLRDELGLSALVVSHDLGLAWNIADRVAVMYLGRVVEQGTVEDVLLRPQHPYTQALLSVIPSGAEDWRPTLLTGEPPDPTAIPAGCRFHPRCGRWADASADERAASACDRRELPVLAADACAAACHLLAPTALETA</sequence>
<evidence type="ECO:0000313" key="6">
    <source>
        <dbReference type="EMBL" id="MCN9240571.1"/>
    </source>
</evidence>
<dbReference type="CDD" id="cd03257">
    <property type="entry name" value="ABC_NikE_OppD_transporters"/>
    <property type="match status" value="1"/>
</dbReference>
<dbReference type="EMBL" id="JAMWMR010000004">
    <property type="protein sequence ID" value="MCN9240571.1"/>
    <property type="molecule type" value="Genomic_DNA"/>
</dbReference>
<dbReference type="SUPFAM" id="SSF52540">
    <property type="entry name" value="P-loop containing nucleoside triphosphate hydrolases"/>
    <property type="match status" value="1"/>
</dbReference>
<name>A0ABT0ZCE0_9ACTN</name>
<evidence type="ECO:0000259" key="5">
    <source>
        <dbReference type="PROSITE" id="PS50893"/>
    </source>
</evidence>
<organism evidence="6 7">
    <name type="scientific">Streptomyces macrolidinus</name>
    <dbReference type="NCBI Taxonomy" id="2952607"/>
    <lineage>
        <taxon>Bacteria</taxon>
        <taxon>Bacillati</taxon>
        <taxon>Actinomycetota</taxon>
        <taxon>Actinomycetes</taxon>
        <taxon>Kitasatosporales</taxon>
        <taxon>Streptomycetaceae</taxon>
        <taxon>Streptomyces</taxon>
    </lineage>
</organism>
<dbReference type="Pfam" id="PF00005">
    <property type="entry name" value="ABC_tran"/>
    <property type="match status" value="1"/>
</dbReference>
<dbReference type="PROSITE" id="PS00211">
    <property type="entry name" value="ABC_TRANSPORTER_1"/>
    <property type="match status" value="1"/>
</dbReference>
<keyword evidence="7" id="KW-1185">Reference proteome</keyword>
<dbReference type="Proteomes" id="UP001523219">
    <property type="component" value="Unassembled WGS sequence"/>
</dbReference>
<dbReference type="Gene3D" id="3.40.50.300">
    <property type="entry name" value="P-loop containing nucleotide triphosphate hydrolases"/>
    <property type="match status" value="1"/>
</dbReference>
<proteinExistence type="inferred from homology"/>
<evidence type="ECO:0000313" key="7">
    <source>
        <dbReference type="Proteomes" id="UP001523219"/>
    </source>
</evidence>
<dbReference type="SMART" id="SM00382">
    <property type="entry name" value="AAA"/>
    <property type="match status" value="1"/>
</dbReference>
<dbReference type="InterPro" id="IPR027417">
    <property type="entry name" value="P-loop_NTPase"/>
</dbReference>
<dbReference type="InterPro" id="IPR003593">
    <property type="entry name" value="AAA+_ATPase"/>
</dbReference>
<keyword evidence="4 6" id="KW-0067">ATP-binding</keyword>
<dbReference type="PANTHER" id="PTHR43776:SF7">
    <property type="entry name" value="D,D-DIPEPTIDE TRANSPORT ATP-BINDING PROTEIN DDPF-RELATED"/>
    <property type="match status" value="1"/>
</dbReference>